<sequence length="734" mass="84502">MEPEIAANSDIDEPIQKFSAYVSPPPPDLSASKETGLEELETSMQQIIEEIGVCGLAPHDGRISLSFDLDIERFIRLYRGLRLLACVITIGRLKQFSMIKNEHFKFEILDSNLANPAKPILACYKPKEKKVIVFETTSTQDRWERERQDTAPKWLVDQWRRVMYVSLETNHVTALTSNRWCQGLSSVLDPRNDHDDSILCSFPYLISDGMFNFVDGPIEMTIQLHLKCSKRLGSKSANPYYDQNNGFHIVFYEKIVSHKIPRSESWKTGKLYLKTAEGEVKAFRRSAFTILARSESCKGPQQEESELCWTLLLLTPSDFFPSHKAVDLFPNSPGPDMRSIVIQKCMLTAELTSILYAMRLVVKRWDELYQHIEGLLHEDFMDPATYVELLFDDENFSQSRLYFWVIGCVNEFQISIEDNVKQWTLFREARVESYLERNQGDVSRDNDSSSTSSKVRTGKQKKVPGPAEEIDIELLSRNADVPKENESSASFDNLREDNLMKIQDLAKKIDVEVESLINWQSQFKHQQETAQAYRDGLFNASALMESRASTRLGENVKLLTYVSIFYLPLAFCAALWAIPDITSSGTRSPFILTTILVGFVTYMIVFNLGNIVKQSRRVYEPFRAGVIKQICKQSSDESEWDKRAQRFESTFGPKRGDGEPSEWWISIYSMTIISTWFLVHFRSLFQWIGQFFWKIFVAFGNVFQWMRQLLKFPRDSTSNNSQENSTTNNTGETV</sequence>
<evidence type="ECO:0000256" key="2">
    <source>
        <dbReference type="SAM" id="Phobius"/>
    </source>
</evidence>
<dbReference type="EMBL" id="PQXM01000030">
    <property type="protein sequence ID" value="TGO79505.1"/>
    <property type="molecule type" value="Genomic_DNA"/>
</dbReference>
<keyword evidence="4" id="KW-1185">Reference proteome</keyword>
<feature type="transmembrane region" description="Helical" evidence="2">
    <location>
        <begin position="590"/>
        <end position="609"/>
    </location>
</feature>
<keyword evidence="2" id="KW-1133">Transmembrane helix</keyword>
<keyword evidence="2" id="KW-0472">Membrane</keyword>
<accession>A0A4Z1K0T8</accession>
<feature type="transmembrane region" description="Helical" evidence="2">
    <location>
        <begin position="558"/>
        <end position="578"/>
    </location>
</feature>
<evidence type="ECO:0000313" key="4">
    <source>
        <dbReference type="Proteomes" id="UP000297229"/>
    </source>
</evidence>
<evidence type="ECO:0000256" key="1">
    <source>
        <dbReference type="SAM" id="MobiDB-lite"/>
    </source>
</evidence>
<feature type="region of interest" description="Disordered" evidence="1">
    <location>
        <begin position="438"/>
        <end position="465"/>
    </location>
</feature>
<organism evidence="3 4">
    <name type="scientific">Botrytis elliptica</name>
    <dbReference type="NCBI Taxonomy" id="278938"/>
    <lineage>
        <taxon>Eukaryota</taxon>
        <taxon>Fungi</taxon>
        <taxon>Dikarya</taxon>
        <taxon>Ascomycota</taxon>
        <taxon>Pezizomycotina</taxon>
        <taxon>Leotiomycetes</taxon>
        <taxon>Helotiales</taxon>
        <taxon>Sclerotiniaceae</taxon>
        <taxon>Botrytis</taxon>
    </lineage>
</organism>
<feature type="compositionally biased region" description="Basic and acidic residues" evidence="1">
    <location>
        <begin position="438"/>
        <end position="447"/>
    </location>
</feature>
<proteinExistence type="predicted"/>
<feature type="region of interest" description="Disordered" evidence="1">
    <location>
        <begin position="715"/>
        <end position="734"/>
    </location>
</feature>
<feature type="transmembrane region" description="Helical" evidence="2">
    <location>
        <begin position="663"/>
        <end position="681"/>
    </location>
</feature>
<protein>
    <submittedName>
        <fullName evidence="3">Uncharacterized protein</fullName>
    </submittedName>
</protein>
<dbReference type="STRING" id="278938.A0A4Z1K0T8"/>
<dbReference type="AlphaFoldDB" id="A0A4Z1K0T8"/>
<name>A0A4Z1K0T8_9HELO</name>
<feature type="compositionally biased region" description="Low complexity" evidence="1">
    <location>
        <begin position="716"/>
        <end position="734"/>
    </location>
</feature>
<evidence type="ECO:0000313" key="3">
    <source>
        <dbReference type="EMBL" id="TGO79505.1"/>
    </source>
</evidence>
<gene>
    <name evidence="3" type="ORF">BELL_0030g00090</name>
</gene>
<reference evidence="3 4" key="1">
    <citation type="submission" date="2017-12" db="EMBL/GenBank/DDBJ databases">
        <title>Comparative genomics of Botrytis spp.</title>
        <authorList>
            <person name="Valero-Jimenez C.A."/>
            <person name="Tapia P."/>
            <person name="Veloso J."/>
            <person name="Silva-Moreno E."/>
            <person name="Staats M."/>
            <person name="Valdes J.H."/>
            <person name="Van Kan J.A.L."/>
        </authorList>
    </citation>
    <scope>NUCLEOTIDE SEQUENCE [LARGE SCALE GENOMIC DNA]</scope>
    <source>
        <strain evidence="3 4">Be9601</strain>
    </source>
</reference>
<dbReference type="Proteomes" id="UP000297229">
    <property type="component" value="Unassembled WGS sequence"/>
</dbReference>
<keyword evidence="2" id="KW-0812">Transmembrane</keyword>
<comment type="caution">
    <text evidence="3">The sequence shown here is derived from an EMBL/GenBank/DDBJ whole genome shotgun (WGS) entry which is preliminary data.</text>
</comment>